<evidence type="ECO:0000256" key="6">
    <source>
        <dbReference type="ARBA" id="ARBA00023163"/>
    </source>
</evidence>
<dbReference type="Proteomes" id="UP000241546">
    <property type="component" value="Unassembled WGS sequence"/>
</dbReference>
<dbReference type="GO" id="GO:0005739">
    <property type="term" value="C:mitochondrion"/>
    <property type="evidence" value="ECO:0007669"/>
    <property type="project" value="UniProtKB-SubCell"/>
</dbReference>
<dbReference type="GO" id="GO:0005840">
    <property type="term" value="C:ribosome"/>
    <property type="evidence" value="ECO:0007669"/>
    <property type="project" value="UniProtKB-KW"/>
</dbReference>
<evidence type="ECO:0000256" key="8">
    <source>
        <dbReference type="ARBA" id="ARBA00035185"/>
    </source>
</evidence>
<comment type="subcellular location">
    <subcellularLocation>
        <location evidence="1">Mitochondrion</location>
    </subcellularLocation>
</comment>
<evidence type="ECO:0000256" key="7">
    <source>
        <dbReference type="ARBA" id="ARBA00023274"/>
    </source>
</evidence>
<keyword evidence="5" id="KW-0496">Mitochondrion</keyword>
<dbReference type="EMBL" id="KZ680291">
    <property type="protein sequence ID" value="PTB61605.1"/>
    <property type="molecule type" value="Genomic_DNA"/>
</dbReference>
<evidence type="ECO:0000256" key="5">
    <source>
        <dbReference type="ARBA" id="ARBA00023128"/>
    </source>
</evidence>
<dbReference type="GO" id="GO:1990904">
    <property type="term" value="C:ribonucleoprotein complex"/>
    <property type="evidence" value="ECO:0007669"/>
    <property type="project" value="UniProtKB-KW"/>
</dbReference>
<keyword evidence="6" id="KW-0804">Transcription</keyword>
<reference evidence="10" key="1">
    <citation type="submission" date="2016-07" db="EMBL/GenBank/DDBJ databases">
        <title>Multiple horizontal gene transfer events from other fungi enriched the ability of initially mycotrophic Trichoderma (Ascomycota) to feed on dead plant biomass.</title>
        <authorList>
            <consortium name="DOE Joint Genome Institute"/>
            <person name="Atanasova L."/>
            <person name="Chenthamara K."/>
            <person name="Zhang J."/>
            <person name="Grujic M."/>
            <person name="Henrissat B."/>
            <person name="Kuo A."/>
            <person name="Aerts A."/>
            <person name="Salamov A."/>
            <person name="Lipzen A."/>
            <person name="Labutti K."/>
            <person name="Barry K."/>
            <person name="Miao Y."/>
            <person name="Rahimi M.J."/>
            <person name="Shen Q."/>
            <person name="Grigoriev I.V."/>
            <person name="Kubicek C.P."/>
            <person name="Druzhinina I.S."/>
        </authorList>
    </citation>
    <scope>NUCLEOTIDE SEQUENCE [LARGE SCALE GENOMIC DNA]</scope>
    <source>
        <strain evidence="10">TUCIM 6016</strain>
    </source>
</reference>
<evidence type="ECO:0000256" key="1">
    <source>
        <dbReference type="ARBA" id="ARBA00004173"/>
    </source>
</evidence>
<dbReference type="InterPro" id="IPR024629">
    <property type="entry name" value="Ribosomal_mL67"/>
</dbReference>
<dbReference type="GeneID" id="36605395"/>
<evidence type="ECO:0000256" key="2">
    <source>
        <dbReference type="ARBA" id="ARBA00010741"/>
    </source>
</evidence>
<dbReference type="RefSeq" id="XP_024744925.1">
    <property type="nucleotide sequence ID" value="XM_024897277.1"/>
</dbReference>
<dbReference type="OrthoDB" id="5333655at2759"/>
<organism evidence="9 10">
    <name type="scientific">Trichoderma citrinoviride</name>
    <dbReference type="NCBI Taxonomy" id="58853"/>
    <lineage>
        <taxon>Eukaryota</taxon>
        <taxon>Fungi</taxon>
        <taxon>Dikarya</taxon>
        <taxon>Ascomycota</taxon>
        <taxon>Pezizomycotina</taxon>
        <taxon>Sordariomycetes</taxon>
        <taxon>Hypocreomycetidae</taxon>
        <taxon>Hypocreales</taxon>
        <taxon>Hypocreaceae</taxon>
        <taxon>Trichoderma</taxon>
    </lineage>
</organism>
<dbReference type="GO" id="GO:0003735">
    <property type="term" value="F:structural constituent of ribosome"/>
    <property type="evidence" value="ECO:0007669"/>
    <property type="project" value="TreeGrafter"/>
</dbReference>
<evidence type="ECO:0000313" key="10">
    <source>
        <dbReference type="Proteomes" id="UP000241546"/>
    </source>
</evidence>
<dbReference type="Pfam" id="PF12829">
    <property type="entry name" value="Mhr1"/>
    <property type="match status" value="1"/>
</dbReference>
<keyword evidence="4" id="KW-0805">Transcription regulation</keyword>
<proteinExistence type="inferred from homology"/>
<gene>
    <name evidence="9" type="ORF">BBK36DRAFT_1203722</name>
</gene>
<keyword evidence="10" id="KW-1185">Reference proteome</keyword>
<dbReference type="GO" id="GO:0003697">
    <property type="term" value="F:single-stranded DNA binding"/>
    <property type="evidence" value="ECO:0007669"/>
    <property type="project" value="InterPro"/>
</dbReference>
<dbReference type="PANTHER" id="PTHR28184:SF1">
    <property type="entry name" value="LARGE RIBOSOMAL SUBUNIT PROTEIN ML67"/>
    <property type="match status" value="1"/>
</dbReference>
<keyword evidence="3" id="KW-0689">Ribosomal protein</keyword>
<dbReference type="AlphaFoldDB" id="A0A2T4AX07"/>
<dbReference type="GO" id="GO:0000150">
    <property type="term" value="F:DNA strand exchange activity"/>
    <property type="evidence" value="ECO:0007669"/>
    <property type="project" value="InterPro"/>
</dbReference>
<sequence>MSSYGCNGNWWSSAETASWGLTFGRTSSRCPAPLKLLSYFPHGQLLGLLRSGVRFAHSGRPQGTSQAAQTAQGHGEDIWVFAHRRSEQVIYSLSKKLDGYHDLKQLPFNGKKTKPAKVLKDYWSPLAHIRFQPGQGSIGRSVFQKLRELKHLHEVAWGDEMRRKRPEEFTDEDKKKIAEEKEKGFDYQPIRSKKERGLALNAQKKNAIADMAYVLAGGGRGNKLVTAETEEGGKQLVDVTVNWANDQDKKYAESWSKNVTHSLLEVPAYTSGESQKEVEATKATA</sequence>
<comment type="similarity">
    <text evidence="2">Belongs to the mitochondrion-specific ribosomal protein mL67 family.</text>
</comment>
<protein>
    <recommendedName>
        <fullName evidence="8">Large ribosomal subunit protein mL67</fullName>
    </recommendedName>
</protein>
<name>A0A2T4AX07_9HYPO</name>
<evidence type="ECO:0000256" key="4">
    <source>
        <dbReference type="ARBA" id="ARBA00023015"/>
    </source>
</evidence>
<accession>A0A2T4AX07</accession>
<evidence type="ECO:0000256" key="3">
    <source>
        <dbReference type="ARBA" id="ARBA00022980"/>
    </source>
</evidence>
<evidence type="ECO:0000313" key="9">
    <source>
        <dbReference type="EMBL" id="PTB61605.1"/>
    </source>
</evidence>
<keyword evidence="7" id="KW-0687">Ribonucleoprotein</keyword>
<dbReference type="PANTHER" id="PTHR28184">
    <property type="entry name" value="MITOCHONDRIAL HOMOLOGOUS RECOMBINATION PROTEIN 1"/>
    <property type="match status" value="1"/>
</dbReference>